<reference evidence="2 3" key="1">
    <citation type="journal article" date="2019" name="Commun. Biol.">
        <title>The bagworm genome reveals a unique fibroin gene that provides high tensile strength.</title>
        <authorList>
            <person name="Kono N."/>
            <person name="Nakamura H."/>
            <person name="Ohtoshi R."/>
            <person name="Tomita M."/>
            <person name="Numata K."/>
            <person name="Arakawa K."/>
        </authorList>
    </citation>
    <scope>NUCLEOTIDE SEQUENCE [LARGE SCALE GENOMIC DNA]</scope>
</reference>
<evidence type="ECO:0000313" key="2">
    <source>
        <dbReference type="EMBL" id="GBP31824.1"/>
    </source>
</evidence>
<keyword evidence="1" id="KW-0812">Transmembrane</keyword>
<evidence type="ECO:0000256" key="1">
    <source>
        <dbReference type="SAM" id="Phobius"/>
    </source>
</evidence>
<sequence>MLALDGGRPDREKHFSGAVAVTAVNIPFSALASVFVRLERLSGRGSAVKGVAFESGGTAFDLEQERMDRWTEIKASVSDVVTPKGCRQPYRTRPIDIVMLSASDCPTEDTLGYPRRRESEEVSKRVGTSGSHWYVVGTQGDKQLEVDRFRGVLLFL</sequence>
<dbReference type="Proteomes" id="UP000299102">
    <property type="component" value="Unassembled WGS sequence"/>
</dbReference>
<keyword evidence="3" id="KW-1185">Reference proteome</keyword>
<accession>A0A4C1V184</accession>
<gene>
    <name evidence="2" type="ORF">EVAR_16598_1</name>
</gene>
<dbReference type="AlphaFoldDB" id="A0A4C1V184"/>
<organism evidence="2 3">
    <name type="scientific">Eumeta variegata</name>
    <name type="common">Bagworm moth</name>
    <name type="synonym">Eumeta japonica</name>
    <dbReference type="NCBI Taxonomy" id="151549"/>
    <lineage>
        <taxon>Eukaryota</taxon>
        <taxon>Metazoa</taxon>
        <taxon>Ecdysozoa</taxon>
        <taxon>Arthropoda</taxon>
        <taxon>Hexapoda</taxon>
        <taxon>Insecta</taxon>
        <taxon>Pterygota</taxon>
        <taxon>Neoptera</taxon>
        <taxon>Endopterygota</taxon>
        <taxon>Lepidoptera</taxon>
        <taxon>Glossata</taxon>
        <taxon>Ditrysia</taxon>
        <taxon>Tineoidea</taxon>
        <taxon>Psychidae</taxon>
        <taxon>Oiketicinae</taxon>
        <taxon>Eumeta</taxon>
    </lineage>
</organism>
<comment type="caution">
    <text evidence="2">The sequence shown here is derived from an EMBL/GenBank/DDBJ whole genome shotgun (WGS) entry which is preliminary data.</text>
</comment>
<name>A0A4C1V184_EUMVA</name>
<keyword evidence="1" id="KW-1133">Transmembrane helix</keyword>
<dbReference type="EMBL" id="BGZK01000252">
    <property type="protein sequence ID" value="GBP31824.1"/>
    <property type="molecule type" value="Genomic_DNA"/>
</dbReference>
<evidence type="ECO:0000313" key="3">
    <source>
        <dbReference type="Proteomes" id="UP000299102"/>
    </source>
</evidence>
<protein>
    <submittedName>
        <fullName evidence="2">Uncharacterized protein</fullName>
    </submittedName>
</protein>
<proteinExistence type="predicted"/>
<feature type="transmembrane region" description="Helical" evidence="1">
    <location>
        <begin position="15"/>
        <end position="36"/>
    </location>
</feature>
<keyword evidence="1" id="KW-0472">Membrane</keyword>